<reference evidence="1 2" key="1">
    <citation type="submission" date="2018-05" db="EMBL/GenBank/DDBJ databases">
        <title>Complete genome sequence of phage G17, A novel E. coli O157 phage isolated from cattle in the North-West Province.</title>
        <authorList>
            <person name="Akindolire M.A."/>
            <person name="Ateba C.N."/>
        </authorList>
    </citation>
    <scope>NUCLEOTIDE SEQUENCE [LARGE SCALE GENOMIC DNA]</scope>
</reference>
<dbReference type="GeneID" id="77935630"/>
<proteinExistence type="predicted"/>
<sequence length="198" mass="21823">MPTVYVSAQQSTKKINYSTSPSMEDGFVAIGSFEHPDATYPDSYVIWHGIRKIAYFRNGGNVAQTAFFPDNLTNLNDWDIYEVVPGSDPVPVGFDVYRYDPETEEISRLYQDGETLDVYEGVRYLRVVPKPTGSTGTITLAVEGEAAASYDIKLEPTLGYGVISYKWGTEPSPGVYDAELTITKDGVSTTLQLAYSAL</sequence>
<organism evidence="1 2">
    <name type="scientific">Escherichia phage phi G17</name>
    <dbReference type="NCBI Taxonomy" id="2234086"/>
    <lineage>
        <taxon>Viruses</taxon>
        <taxon>Duplodnaviria</taxon>
        <taxon>Heunggongvirae</taxon>
        <taxon>Uroviricota</taxon>
        <taxon>Caudoviricetes</taxon>
        <taxon>Schitoviridae</taxon>
        <taxon>Enquatrovirinae</taxon>
        <taxon>Gamaleyavirus</taxon>
        <taxon>Gamaleyavirus G17</taxon>
    </lineage>
</organism>
<dbReference type="Proteomes" id="UP000250998">
    <property type="component" value="Segment"/>
</dbReference>
<keyword evidence="2" id="KW-1185">Reference proteome</keyword>
<evidence type="ECO:0000313" key="1">
    <source>
        <dbReference type="EMBL" id="AWY03417.1"/>
    </source>
</evidence>
<dbReference type="RefSeq" id="YP_010659646.1">
    <property type="nucleotide sequence ID" value="NC_070870.1"/>
</dbReference>
<protein>
    <submittedName>
        <fullName evidence="1">Uncharacterized protein</fullName>
    </submittedName>
</protein>
<dbReference type="EMBL" id="MH358458">
    <property type="protein sequence ID" value="AWY03417.1"/>
    <property type="molecule type" value="Genomic_DNA"/>
</dbReference>
<accession>A0A2Z4PZX6</accession>
<dbReference type="KEGG" id="vg:77935630"/>
<name>A0A2Z4PZX6_9CAUD</name>
<evidence type="ECO:0000313" key="2">
    <source>
        <dbReference type="Proteomes" id="UP000250998"/>
    </source>
</evidence>